<dbReference type="EMBL" id="FOHE01000007">
    <property type="protein sequence ID" value="SET24020.1"/>
    <property type="molecule type" value="Genomic_DNA"/>
</dbReference>
<keyword evidence="1" id="KW-0472">Membrane</keyword>
<organism evidence="3 4">
    <name type="scientific">Oceanobacillus limi</name>
    <dbReference type="NCBI Taxonomy" id="930131"/>
    <lineage>
        <taxon>Bacteria</taxon>
        <taxon>Bacillati</taxon>
        <taxon>Bacillota</taxon>
        <taxon>Bacilli</taxon>
        <taxon>Bacillales</taxon>
        <taxon>Bacillaceae</taxon>
        <taxon>Oceanobacillus</taxon>
    </lineage>
</organism>
<dbReference type="Proteomes" id="UP000198618">
    <property type="component" value="Unassembled WGS sequence"/>
</dbReference>
<dbReference type="SUPFAM" id="SSF52980">
    <property type="entry name" value="Restriction endonuclease-like"/>
    <property type="match status" value="1"/>
</dbReference>
<dbReference type="GO" id="GO:0015666">
    <property type="term" value="F:restriction endodeoxyribonuclease activity"/>
    <property type="evidence" value="ECO:0007669"/>
    <property type="project" value="TreeGrafter"/>
</dbReference>
<feature type="transmembrane region" description="Helical" evidence="1">
    <location>
        <begin position="12"/>
        <end position="31"/>
    </location>
</feature>
<dbReference type="InterPro" id="IPR011335">
    <property type="entry name" value="Restrct_endonuc-II-like"/>
</dbReference>
<dbReference type="PANTHER" id="PTHR30015:SF7">
    <property type="entry name" value="TYPE IV METHYL-DIRECTED RESTRICTION ENZYME ECOKMRR"/>
    <property type="match status" value="1"/>
</dbReference>
<dbReference type="InterPro" id="IPR052906">
    <property type="entry name" value="Type_IV_Methyl-Rstrct_Enzyme"/>
</dbReference>
<gene>
    <name evidence="3" type="ORF">SAMN05216389_107112</name>
</gene>
<dbReference type="GO" id="GO:0009307">
    <property type="term" value="P:DNA restriction-modification system"/>
    <property type="evidence" value="ECO:0007669"/>
    <property type="project" value="InterPro"/>
</dbReference>
<dbReference type="Gene3D" id="3.40.1350.10">
    <property type="match status" value="1"/>
</dbReference>
<dbReference type="PANTHER" id="PTHR30015">
    <property type="entry name" value="MRR RESTRICTION SYSTEM PROTEIN"/>
    <property type="match status" value="1"/>
</dbReference>
<feature type="transmembrane region" description="Helical" evidence="1">
    <location>
        <begin position="37"/>
        <end position="58"/>
    </location>
</feature>
<accession>A0A1I0CW18</accession>
<proteinExistence type="predicted"/>
<reference evidence="3 4" key="1">
    <citation type="submission" date="2016-10" db="EMBL/GenBank/DDBJ databases">
        <authorList>
            <person name="de Groot N.N."/>
        </authorList>
    </citation>
    <scope>NUCLEOTIDE SEQUENCE [LARGE SCALE GENOMIC DNA]</scope>
    <source>
        <strain evidence="3 4">IBRC-M 10780</strain>
    </source>
</reference>
<protein>
    <submittedName>
        <fullName evidence="3">Restriction system protein</fullName>
    </submittedName>
</protein>
<dbReference type="InterPro" id="IPR007560">
    <property type="entry name" value="Restrct_endonuc_IV_Mrr"/>
</dbReference>
<keyword evidence="1" id="KW-0812">Transmembrane</keyword>
<keyword evidence="1" id="KW-1133">Transmembrane helix</keyword>
<dbReference type="GO" id="GO:0003677">
    <property type="term" value="F:DNA binding"/>
    <property type="evidence" value="ECO:0007669"/>
    <property type="project" value="InterPro"/>
</dbReference>
<dbReference type="AlphaFoldDB" id="A0A1I0CW18"/>
<keyword evidence="4" id="KW-1185">Reference proteome</keyword>
<evidence type="ECO:0000256" key="1">
    <source>
        <dbReference type="SAM" id="Phobius"/>
    </source>
</evidence>
<dbReference type="InterPro" id="IPR011856">
    <property type="entry name" value="tRNA_endonuc-like_dom_sf"/>
</dbReference>
<name>A0A1I0CW18_9BACI</name>
<evidence type="ECO:0000313" key="4">
    <source>
        <dbReference type="Proteomes" id="UP000198618"/>
    </source>
</evidence>
<sequence length="229" mass="26877">MNKINKKDRKLLANVTSGLFLIISLYLYWIVFHSTNIYILFGIILTTAIIDGITYNALSKKGKTKKRAKSPRNNSRKYKNKEDFNRLRSDENIIESPLEELSWREFERICYLYFKARGYKPKETSNGADGGVDLIIFNRYHQTNEAVQIKHYLSSKNQITVREIRELNSAKRNHDCVLARFITSSGYTREALIEADKYKIQCHSIEWVKSRIEKWRKSELAKISDKKAK</sequence>
<dbReference type="Pfam" id="PF04471">
    <property type="entry name" value="Mrr_cat"/>
    <property type="match status" value="1"/>
</dbReference>
<evidence type="ECO:0000313" key="3">
    <source>
        <dbReference type="EMBL" id="SET24020.1"/>
    </source>
</evidence>
<dbReference type="STRING" id="930131.SAMN05216389_107112"/>
<evidence type="ECO:0000259" key="2">
    <source>
        <dbReference type="Pfam" id="PF04471"/>
    </source>
</evidence>
<feature type="domain" description="Restriction endonuclease type IV Mrr" evidence="2">
    <location>
        <begin position="98"/>
        <end position="200"/>
    </location>
</feature>